<name>A0ACB8D5U1_DERSI</name>
<evidence type="ECO:0000313" key="1">
    <source>
        <dbReference type="EMBL" id="KAH7959815.1"/>
    </source>
</evidence>
<dbReference type="EMBL" id="CM023472">
    <property type="protein sequence ID" value="KAH7959815.1"/>
    <property type="molecule type" value="Genomic_DNA"/>
</dbReference>
<protein>
    <submittedName>
        <fullName evidence="1">Uncharacterized protein</fullName>
    </submittedName>
</protein>
<reference evidence="1" key="1">
    <citation type="submission" date="2020-05" db="EMBL/GenBank/DDBJ databases">
        <title>Large-scale comparative analyses of tick genomes elucidate their genetic diversity and vector capacities.</title>
        <authorList>
            <person name="Jia N."/>
            <person name="Wang J."/>
            <person name="Shi W."/>
            <person name="Du L."/>
            <person name="Sun Y."/>
            <person name="Zhan W."/>
            <person name="Jiang J."/>
            <person name="Wang Q."/>
            <person name="Zhang B."/>
            <person name="Ji P."/>
            <person name="Sakyi L.B."/>
            <person name="Cui X."/>
            <person name="Yuan T."/>
            <person name="Jiang B."/>
            <person name="Yang W."/>
            <person name="Lam T.T.-Y."/>
            <person name="Chang Q."/>
            <person name="Ding S."/>
            <person name="Wang X."/>
            <person name="Zhu J."/>
            <person name="Ruan X."/>
            <person name="Zhao L."/>
            <person name="Wei J."/>
            <person name="Que T."/>
            <person name="Du C."/>
            <person name="Cheng J."/>
            <person name="Dai P."/>
            <person name="Han X."/>
            <person name="Huang E."/>
            <person name="Gao Y."/>
            <person name="Liu J."/>
            <person name="Shao H."/>
            <person name="Ye R."/>
            <person name="Li L."/>
            <person name="Wei W."/>
            <person name="Wang X."/>
            <person name="Wang C."/>
            <person name="Yang T."/>
            <person name="Huo Q."/>
            <person name="Li W."/>
            <person name="Guo W."/>
            <person name="Chen H."/>
            <person name="Zhou L."/>
            <person name="Ni X."/>
            <person name="Tian J."/>
            <person name="Zhou Y."/>
            <person name="Sheng Y."/>
            <person name="Liu T."/>
            <person name="Pan Y."/>
            <person name="Xia L."/>
            <person name="Li J."/>
            <person name="Zhao F."/>
            <person name="Cao W."/>
        </authorList>
    </citation>
    <scope>NUCLEOTIDE SEQUENCE</scope>
    <source>
        <strain evidence="1">Dsil-2018</strain>
    </source>
</reference>
<keyword evidence="2" id="KW-1185">Reference proteome</keyword>
<evidence type="ECO:0000313" key="2">
    <source>
        <dbReference type="Proteomes" id="UP000821865"/>
    </source>
</evidence>
<proteinExistence type="predicted"/>
<organism evidence="1 2">
    <name type="scientific">Dermacentor silvarum</name>
    <name type="common">Tick</name>
    <dbReference type="NCBI Taxonomy" id="543639"/>
    <lineage>
        <taxon>Eukaryota</taxon>
        <taxon>Metazoa</taxon>
        <taxon>Ecdysozoa</taxon>
        <taxon>Arthropoda</taxon>
        <taxon>Chelicerata</taxon>
        <taxon>Arachnida</taxon>
        <taxon>Acari</taxon>
        <taxon>Parasitiformes</taxon>
        <taxon>Ixodida</taxon>
        <taxon>Ixodoidea</taxon>
        <taxon>Ixodidae</taxon>
        <taxon>Rhipicephalinae</taxon>
        <taxon>Dermacentor</taxon>
    </lineage>
</organism>
<gene>
    <name evidence="1" type="ORF">HPB49_013985</name>
</gene>
<dbReference type="Proteomes" id="UP000821865">
    <property type="component" value="Chromosome 3"/>
</dbReference>
<sequence length="151" mass="17275">MQLESTPPPNRLITLLGVPAHSEHPGNMAAHIQARALVNRAESDPPSSRSARDRLLSYHDLTLFYRNSRLIYPPPHKSLPRSDQALWRRLQTATHFDHIFLNCPNKPKPLWRGSEHQERWEPALRSSQPELQLRTLGWARGVAKAQMCPAI</sequence>
<accession>A0ACB8D5U1</accession>
<comment type="caution">
    <text evidence="1">The sequence shown here is derived from an EMBL/GenBank/DDBJ whole genome shotgun (WGS) entry which is preliminary data.</text>
</comment>